<proteinExistence type="predicted"/>
<name>A0A8S0TDR5_OLEEU</name>
<accession>A0A8S0TDR5</accession>
<dbReference type="AlphaFoldDB" id="A0A8S0TDR5"/>
<keyword evidence="2" id="KW-1185">Reference proteome</keyword>
<sequence length="110" mass="11737">MMNKRQATTGGGEKCSNAVEEAVVAVLERSGVLWCFDCAMTEWCSWTKVEGGAVEIWIMVYDNGCGYHNGGFGDVVVAHDRKFGIGGDGGGYRSDVAVAGGVAMSMEFVW</sequence>
<gene>
    <name evidence="1" type="ORF">OLEA9_A048031</name>
</gene>
<evidence type="ECO:0000313" key="2">
    <source>
        <dbReference type="Proteomes" id="UP000594638"/>
    </source>
</evidence>
<reference evidence="1 2" key="1">
    <citation type="submission" date="2019-12" db="EMBL/GenBank/DDBJ databases">
        <authorList>
            <person name="Alioto T."/>
            <person name="Alioto T."/>
            <person name="Gomez Garrido J."/>
        </authorList>
    </citation>
    <scope>NUCLEOTIDE SEQUENCE [LARGE SCALE GENOMIC DNA]</scope>
</reference>
<comment type="caution">
    <text evidence="1">The sequence shown here is derived from an EMBL/GenBank/DDBJ whole genome shotgun (WGS) entry which is preliminary data.</text>
</comment>
<organism evidence="1 2">
    <name type="scientific">Olea europaea subsp. europaea</name>
    <dbReference type="NCBI Taxonomy" id="158383"/>
    <lineage>
        <taxon>Eukaryota</taxon>
        <taxon>Viridiplantae</taxon>
        <taxon>Streptophyta</taxon>
        <taxon>Embryophyta</taxon>
        <taxon>Tracheophyta</taxon>
        <taxon>Spermatophyta</taxon>
        <taxon>Magnoliopsida</taxon>
        <taxon>eudicotyledons</taxon>
        <taxon>Gunneridae</taxon>
        <taxon>Pentapetalae</taxon>
        <taxon>asterids</taxon>
        <taxon>lamiids</taxon>
        <taxon>Lamiales</taxon>
        <taxon>Oleaceae</taxon>
        <taxon>Oleeae</taxon>
        <taxon>Olea</taxon>
    </lineage>
</organism>
<dbReference type="Gramene" id="OE9A048031T1">
    <property type="protein sequence ID" value="OE9A048031C1"/>
    <property type="gene ID" value="OE9A048031"/>
</dbReference>
<evidence type="ECO:0000313" key="1">
    <source>
        <dbReference type="EMBL" id="CAA3003230.1"/>
    </source>
</evidence>
<dbReference type="Proteomes" id="UP000594638">
    <property type="component" value="Unassembled WGS sequence"/>
</dbReference>
<protein>
    <submittedName>
        <fullName evidence="1">Uncharacterized protein</fullName>
    </submittedName>
</protein>
<dbReference type="EMBL" id="CACTIH010005939">
    <property type="protein sequence ID" value="CAA3003230.1"/>
    <property type="molecule type" value="Genomic_DNA"/>
</dbReference>